<evidence type="ECO:0000313" key="12">
    <source>
        <dbReference type="Proteomes" id="UP000078532"/>
    </source>
</evidence>
<dbReference type="Gene3D" id="3.40.50.170">
    <property type="entry name" value="Formyl transferase, N-terminal domain"/>
    <property type="match status" value="1"/>
</dbReference>
<dbReference type="PROSITE" id="PS00373">
    <property type="entry name" value="GART"/>
    <property type="match status" value="1"/>
</dbReference>
<comment type="caution">
    <text evidence="11">The sequence shown here is derived from an EMBL/GenBank/DDBJ whole genome shotgun (WGS) entry which is preliminary data.</text>
</comment>
<evidence type="ECO:0000259" key="10">
    <source>
        <dbReference type="Pfam" id="PF02911"/>
    </source>
</evidence>
<dbReference type="InterPro" id="IPR005793">
    <property type="entry name" value="Formyl_trans_C"/>
</dbReference>
<dbReference type="AlphaFoldDB" id="A0A1B7LE84"/>
<dbReference type="CDD" id="cd08646">
    <property type="entry name" value="FMT_core_Met-tRNA-FMT_N"/>
    <property type="match status" value="1"/>
</dbReference>
<name>A0A1B7LE84_9FIRM</name>
<evidence type="ECO:0000259" key="9">
    <source>
        <dbReference type="Pfam" id="PF00551"/>
    </source>
</evidence>
<dbReference type="STRING" id="1838280.A6M21_11150"/>
<evidence type="ECO:0000256" key="4">
    <source>
        <dbReference type="ARBA" id="ARBA00016014"/>
    </source>
</evidence>
<dbReference type="EMBL" id="LYVF01000164">
    <property type="protein sequence ID" value="OAT81418.1"/>
    <property type="molecule type" value="Genomic_DNA"/>
</dbReference>
<dbReference type="OrthoDB" id="9802815at2"/>
<dbReference type="EC" id="2.1.2.9" evidence="3 8"/>
<dbReference type="GO" id="GO:0005829">
    <property type="term" value="C:cytosol"/>
    <property type="evidence" value="ECO:0007669"/>
    <property type="project" value="TreeGrafter"/>
</dbReference>
<evidence type="ECO:0000256" key="2">
    <source>
        <dbReference type="ARBA" id="ARBA00010699"/>
    </source>
</evidence>
<dbReference type="FunFam" id="3.40.50.12230:FF:000001">
    <property type="entry name" value="Methionyl-tRNA formyltransferase"/>
    <property type="match status" value="1"/>
</dbReference>
<comment type="catalytic activity">
    <reaction evidence="7 8">
        <text>L-methionyl-tRNA(fMet) + (6R)-10-formyltetrahydrofolate = N-formyl-L-methionyl-tRNA(fMet) + (6S)-5,6,7,8-tetrahydrofolate + H(+)</text>
        <dbReference type="Rhea" id="RHEA:24380"/>
        <dbReference type="Rhea" id="RHEA-COMP:9952"/>
        <dbReference type="Rhea" id="RHEA-COMP:9953"/>
        <dbReference type="ChEBI" id="CHEBI:15378"/>
        <dbReference type="ChEBI" id="CHEBI:57453"/>
        <dbReference type="ChEBI" id="CHEBI:78530"/>
        <dbReference type="ChEBI" id="CHEBI:78844"/>
        <dbReference type="ChEBI" id="CHEBI:195366"/>
        <dbReference type="EC" id="2.1.2.9"/>
    </reaction>
</comment>
<feature type="domain" description="Formyl transferase C-terminal" evidence="10">
    <location>
        <begin position="204"/>
        <end position="303"/>
    </location>
</feature>
<dbReference type="CDD" id="cd08704">
    <property type="entry name" value="Met_tRNA_FMT_C"/>
    <property type="match status" value="1"/>
</dbReference>
<dbReference type="SUPFAM" id="SSF53328">
    <property type="entry name" value="Formyltransferase"/>
    <property type="match status" value="1"/>
</dbReference>
<keyword evidence="6 8" id="KW-0648">Protein biosynthesis</keyword>
<feature type="domain" description="Formyl transferase N-terminal" evidence="9">
    <location>
        <begin position="1"/>
        <end position="179"/>
    </location>
</feature>
<dbReference type="InterPro" id="IPR041711">
    <property type="entry name" value="Met-tRNA-FMT_N"/>
</dbReference>
<proteinExistence type="inferred from homology"/>
<dbReference type="Pfam" id="PF02911">
    <property type="entry name" value="Formyl_trans_C"/>
    <property type="match status" value="1"/>
</dbReference>
<dbReference type="SUPFAM" id="SSF50486">
    <property type="entry name" value="FMT C-terminal domain-like"/>
    <property type="match status" value="1"/>
</dbReference>
<dbReference type="PANTHER" id="PTHR11138:SF5">
    <property type="entry name" value="METHIONYL-TRNA FORMYLTRANSFERASE, MITOCHONDRIAL"/>
    <property type="match status" value="1"/>
</dbReference>
<evidence type="ECO:0000256" key="7">
    <source>
        <dbReference type="ARBA" id="ARBA00048558"/>
    </source>
</evidence>
<evidence type="ECO:0000256" key="1">
    <source>
        <dbReference type="ARBA" id="ARBA00002606"/>
    </source>
</evidence>
<sequence>MRVVFMGTPDFAVPALQSLIRAGYRVVAVVTQPDRPRGRGKKLLPGPVKQAAREHGLTVLQPERIKEASFLAQLARLEPDVVVVAAYGQILSPAVLNLPRLGCLNIHASLLPRYRGAAPVHRAVMNGERETGVSIMLMNEGLDTGAVLLQKAVPVTGTDTTGLVQDRLAGLGAELLLETLPRWAAGKITPRPQDDAQATYAPPLTRQDEIIDWQRPARAIADQVRGLDPRPGARTCLDGRLIKIWRALPRDAASAVADAVAGQVLTANREELLVLTGQGCLEILELQAQGGRRLPASVFLRGRPLSAGTVLGGEC</sequence>
<dbReference type="InterPro" id="IPR044135">
    <property type="entry name" value="Met-tRNA-FMT_C"/>
</dbReference>
<dbReference type="InterPro" id="IPR002376">
    <property type="entry name" value="Formyl_transf_N"/>
</dbReference>
<dbReference type="InterPro" id="IPR036477">
    <property type="entry name" value="Formyl_transf_N_sf"/>
</dbReference>
<keyword evidence="5 8" id="KW-0808">Transferase</keyword>
<accession>A0A1B7LE84</accession>
<dbReference type="InterPro" id="IPR037022">
    <property type="entry name" value="Formyl_trans_C_sf"/>
</dbReference>
<dbReference type="NCBIfam" id="TIGR00460">
    <property type="entry name" value="fmt"/>
    <property type="match status" value="1"/>
</dbReference>
<dbReference type="Pfam" id="PF00551">
    <property type="entry name" value="Formyl_trans_N"/>
    <property type="match status" value="1"/>
</dbReference>
<dbReference type="InterPro" id="IPR011034">
    <property type="entry name" value="Formyl_transferase-like_C_sf"/>
</dbReference>
<dbReference type="InterPro" id="IPR001555">
    <property type="entry name" value="GART_AS"/>
</dbReference>
<dbReference type="Gene3D" id="3.10.25.10">
    <property type="entry name" value="Formyl transferase, C-terminal domain"/>
    <property type="match status" value="1"/>
</dbReference>
<evidence type="ECO:0000256" key="3">
    <source>
        <dbReference type="ARBA" id="ARBA00012261"/>
    </source>
</evidence>
<organism evidence="11 12">
    <name type="scientific">Desulfotomaculum copahuensis</name>
    <dbReference type="NCBI Taxonomy" id="1838280"/>
    <lineage>
        <taxon>Bacteria</taxon>
        <taxon>Bacillati</taxon>
        <taxon>Bacillota</taxon>
        <taxon>Clostridia</taxon>
        <taxon>Eubacteriales</taxon>
        <taxon>Desulfotomaculaceae</taxon>
        <taxon>Desulfotomaculum</taxon>
    </lineage>
</organism>
<dbReference type="PANTHER" id="PTHR11138">
    <property type="entry name" value="METHIONYL-TRNA FORMYLTRANSFERASE"/>
    <property type="match status" value="1"/>
</dbReference>
<reference evidence="11 12" key="1">
    <citation type="submission" date="2016-04" db="EMBL/GenBank/DDBJ databases">
        <authorList>
            <person name="Evans L.H."/>
            <person name="Alamgir A."/>
            <person name="Owens N."/>
            <person name="Weber N.D."/>
            <person name="Virtaneva K."/>
            <person name="Barbian K."/>
            <person name="Babar A."/>
            <person name="Rosenke K."/>
        </authorList>
    </citation>
    <scope>NUCLEOTIDE SEQUENCE [LARGE SCALE GENOMIC DNA]</scope>
    <source>
        <strain evidence="11 12">LMa1</strain>
    </source>
</reference>
<feature type="binding site" evidence="8">
    <location>
        <begin position="109"/>
        <end position="112"/>
    </location>
    <ligand>
        <name>(6S)-5,6,7,8-tetrahydrofolate</name>
        <dbReference type="ChEBI" id="CHEBI:57453"/>
    </ligand>
</feature>
<dbReference type="Proteomes" id="UP000078532">
    <property type="component" value="Unassembled WGS sequence"/>
</dbReference>
<dbReference type="RefSeq" id="WP_066668611.1">
    <property type="nucleotide sequence ID" value="NZ_LYVF01000164.1"/>
</dbReference>
<keyword evidence="12" id="KW-1185">Reference proteome</keyword>
<gene>
    <name evidence="8" type="primary">fmt</name>
    <name evidence="11" type="ORF">A6M21_11150</name>
</gene>
<protein>
    <recommendedName>
        <fullName evidence="4 8">Methionyl-tRNA formyltransferase</fullName>
        <ecNumber evidence="3 8">2.1.2.9</ecNumber>
    </recommendedName>
</protein>
<evidence type="ECO:0000313" key="11">
    <source>
        <dbReference type="EMBL" id="OAT81418.1"/>
    </source>
</evidence>
<evidence type="ECO:0000256" key="6">
    <source>
        <dbReference type="ARBA" id="ARBA00022917"/>
    </source>
</evidence>
<dbReference type="GO" id="GO:0004479">
    <property type="term" value="F:methionyl-tRNA formyltransferase activity"/>
    <property type="evidence" value="ECO:0007669"/>
    <property type="project" value="UniProtKB-UniRule"/>
</dbReference>
<comment type="function">
    <text evidence="1 8">Attaches a formyl group to the free amino group of methionyl-tRNA(fMet). The formyl group appears to play a dual role in the initiator identity of N-formylmethionyl-tRNA by promoting its recognition by IF2 and preventing the misappropriation of this tRNA by the elongation apparatus.</text>
</comment>
<evidence type="ECO:0000256" key="5">
    <source>
        <dbReference type="ARBA" id="ARBA00022679"/>
    </source>
</evidence>
<dbReference type="HAMAP" id="MF_00182">
    <property type="entry name" value="Formyl_trans"/>
    <property type="match status" value="1"/>
</dbReference>
<dbReference type="InterPro" id="IPR005794">
    <property type="entry name" value="Fmt"/>
</dbReference>
<comment type="similarity">
    <text evidence="2 8">Belongs to the Fmt family.</text>
</comment>
<evidence type="ECO:0000256" key="8">
    <source>
        <dbReference type="HAMAP-Rule" id="MF_00182"/>
    </source>
</evidence>